<dbReference type="Proteomes" id="UP000194221">
    <property type="component" value="Unassembled WGS sequence"/>
</dbReference>
<dbReference type="InParanoid" id="A0A1Y2PEZ5"/>
<evidence type="ECO:0008006" key="3">
    <source>
        <dbReference type="Google" id="ProtNLM"/>
    </source>
</evidence>
<evidence type="ECO:0000313" key="2">
    <source>
        <dbReference type="Proteomes" id="UP000194221"/>
    </source>
</evidence>
<gene>
    <name evidence="1" type="ORF">WH52_05665</name>
</gene>
<comment type="caution">
    <text evidence="1">The sequence shown here is derived from an EMBL/GenBank/DDBJ whole genome shotgun (WGS) entry which is preliminary data.</text>
</comment>
<accession>A0A1Y2PEZ5</accession>
<reference evidence="1 2" key="1">
    <citation type="submission" date="2015-03" db="EMBL/GenBank/DDBJ databases">
        <title>Genome sequence of Tenacibaculum sp. S2-2, isolated from intestinal microbiota of sea cucumber, Apostichopus japonicas.</title>
        <authorList>
            <person name="Shao Z."/>
            <person name="Wang L."/>
            <person name="Li X."/>
        </authorList>
    </citation>
    <scope>NUCLEOTIDE SEQUENCE [LARGE SCALE GENOMIC DNA]</scope>
    <source>
        <strain evidence="1 2">S2-2</strain>
    </source>
</reference>
<keyword evidence="2" id="KW-1185">Reference proteome</keyword>
<dbReference type="STRING" id="1635173.WH52_05665"/>
<name>A0A1Y2PEZ5_9FLAO</name>
<dbReference type="InterPro" id="IPR043749">
    <property type="entry name" value="DUF5694"/>
</dbReference>
<dbReference type="AlphaFoldDB" id="A0A1Y2PEZ5"/>
<organism evidence="1 2">
    <name type="scientific">Tenacibaculum holothuriorum</name>
    <dbReference type="NCBI Taxonomy" id="1635173"/>
    <lineage>
        <taxon>Bacteria</taxon>
        <taxon>Pseudomonadati</taxon>
        <taxon>Bacteroidota</taxon>
        <taxon>Flavobacteriia</taxon>
        <taxon>Flavobacteriales</taxon>
        <taxon>Flavobacteriaceae</taxon>
        <taxon>Tenacibaculum</taxon>
    </lineage>
</organism>
<dbReference type="EMBL" id="LAPZ01000003">
    <property type="protein sequence ID" value="OSY88581.1"/>
    <property type="molecule type" value="Genomic_DNA"/>
</dbReference>
<dbReference type="Pfam" id="PF18950">
    <property type="entry name" value="DUF5694"/>
    <property type="match status" value="1"/>
</dbReference>
<proteinExistence type="predicted"/>
<protein>
    <recommendedName>
        <fullName evidence="3">TraB family protein</fullName>
    </recommendedName>
</protein>
<sequence length="249" mass="29421">MKSGLKKIPILNFGTFHMGFTNDENKVEFDEHNKKNQEEVHKIAKMLSEFKPTVILVETRPSYNDKLQSLYKKYVQNPEMKFKNPNEVELLAYELGRLSETKRIYGIDHKMSYNYKIGSEIDNKIDAVMHDNYYANPFAFYREIRNDRGEKSLLNRLKMTNHDEFLDFLITVNADILTHVGSDKGFEGADEAAKYYQRNLRMYSNLNRIKLNENDRVFILMGASHTAFFRDFISRSPKYKMVNTFDYLK</sequence>
<evidence type="ECO:0000313" key="1">
    <source>
        <dbReference type="EMBL" id="OSY88581.1"/>
    </source>
</evidence>